<keyword evidence="1" id="KW-0805">Transcription regulation</keyword>
<dbReference type="SUPFAM" id="SSF46689">
    <property type="entry name" value="Homeodomain-like"/>
    <property type="match status" value="1"/>
</dbReference>
<evidence type="ECO:0000313" key="5">
    <source>
        <dbReference type="Proteomes" id="UP001352263"/>
    </source>
</evidence>
<dbReference type="PROSITE" id="PS01124">
    <property type="entry name" value="HTH_ARAC_FAMILY_2"/>
    <property type="match status" value="1"/>
</dbReference>
<evidence type="ECO:0000256" key="1">
    <source>
        <dbReference type="ARBA" id="ARBA00023015"/>
    </source>
</evidence>
<name>A0ABU6J256_9BURK</name>
<dbReference type="EMBL" id="JAWIIV010000001">
    <property type="protein sequence ID" value="MEC4717694.1"/>
    <property type="molecule type" value="Genomic_DNA"/>
</dbReference>
<evidence type="ECO:0000256" key="2">
    <source>
        <dbReference type="ARBA" id="ARBA00023163"/>
    </source>
</evidence>
<dbReference type="InterPro" id="IPR009057">
    <property type="entry name" value="Homeodomain-like_sf"/>
</dbReference>
<dbReference type="PANTHER" id="PTHR11019:SF159">
    <property type="entry name" value="TRANSCRIPTIONAL REGULATOR-RELATED"/>
    <property type="match status" value="1"/>
</dbReference>
<protein>
    <submittedName>
        <fullName evidence="4">Helix-turn-helix domain-containing protein</fullName>
    </submittedName>
</protein>
<evidence type="ECO:0000259" key="3">
    <source>
        <dbReference type="PROSITE" id="PS01124"/>
    </source>
</evidence>
<reference evidence="4 5" key="1">
    <citation type="submission" date="2023-10" db="EMBL/GenBank/DDBJ databases">
        <title>Noviherbaspirillum sp. CPCC 100848 genome assembly.</title>
        <authorList>
            <person name="Li X.Y."/>
            <person name="Fang X.M."/>
        </authorList>
    </citation>
    <scope>NUCLEOTIDE SEQUENCE [LARGE SCALE GENOMIC DNA]</scope>
    <source>
        <strain evidence="4 5">CPCC 100848</strain>
    </source>
</reference>
<dbReference type="InterPro" id="IPR018060">
    <property type="entry name" value="HTH_AraC"/>
</dbReference>
<dbReference type="SMART" id="SM00342">
    <property type="entry name" value="HTH_ARAC"/>
    <property type="match status" value="1"/>
</dbReference>
<proteinExistence type="predicted"/>
<keyword evidence="2" id="KW-0804">Transcription</keyword>
<feature type="domain" description="HTH araC/xylS-type" evidence="3">
    <location>
        <begin position="140"/>
        <end position="237"/>
    </location>
</feature>
<dbReference type="Proteomes" id="UP001352263">
    <property type="component" value="Unassembled WGS sequence"/>
</dbReference>
<gene>
    <name evidence="4" type="ORF">RY831_00870</name>
</gene>
<dbReference type="Gene3D" id="1.10.10.60">
    <property type="entry name" value="Homeodomain-like"/>
    <property type="match status" value="2"/>
</dbReference>
<keyword evidence="5" id="KW-1185">Reference proteome</keyword>
<evidence type="ECO:0000313" key="4">
    <source>
        <dbReference type="EMBL" id="MEC4717694.1"/>
    </source>
</evidence>
<dbReference type="Pfam" id="PF12833">
    <property type="entry name" value="HTH_18"/>
    <property type="match status" value="1"/>
</dbReference>
<dbReference type="RefSeq" id="WP_326504445.1">
    <property type="nucleotide sequence ID" value="NZ_JAWIIV010000001.1"/>
</dbReference>
<dbReference type="PANTHER" id="PTHR11019">
    <property type="entry name" value="HTH-TYPE TRANSCRIPTIONAL REGULATOR NIMR"/>
    <property type="match status" value="1"/>
</dbReference>
<organism evidence="4 5">
    <name type="scientific">Noviherbaspirillum album</name>
    <dbReference type="NCBI Taxonomy" id="3080276"/>
    <lineage>
        <taxon>Bacteria</taxon>
        <taxon>Pseudomonadati</taxon>
        <taxon>Pseudomonadota</taxon>
        <taxon>Betaproteobacteria</taxon>
        <taxon>Burkholderiales</taxon>
        <taxon>Oxalobacteraceae</taxon>
        <taxon>Noviherbaspirillum</taxon>
    </lineage>
</organism>
<accession>A0ABU6J256</accession>
<comment type="caution">
    <text evidence="4">The sequence shown here is derived from an EMBL/GenBank/DDBJ whole genome shotgun (WGS) entry which is preliminary data.</text>
</comment>
<sequence>MRATNTFTLGTNRALYIGELPATEWHCHASPVLLIGLSGRFAVHLPDAGIQSCHSVLIDAGVDHVFDPCGERVALIYFEPDSIEARRLRQQFRLDGKVIFDVAMRPVSSASFNRHLGSFDLQTLLRFKVPDSIKLDVRVENSLKLLRAVNDRPVARDTAALAAALSSSRFNHLFRAEAGVSFRSYRIWSQVRSSFFSLAQGTSLTDAALYGAFTDSSHFSRTFRKTFGMSPSTVLKPLEEIVIV</sequence>